<keyword evidence="2" id="KW-0812">Transmembrane</keyword>
<keyword evidence="2" id="KW-0472">Membrane</keyword>
<feature type="region of interest" description="Disordered" evidence="1">
    <location>
        <begin position="1"/>
        <end position="22"/>
    </location>
</feature>
<feature type="compositionally biased region" description="Low complexity" evidence="1">
    <location>
        <begin position="1"/>
        <end position="11"/>
    </location>
</feature>
<feature type="region of interest" description="Disordered" evidence="1">
    <location>
        <begin position="133"/>
        <end position="237"/>
    </location>
</feature>
<reference evidence="3" key="2">
    <citation type="submission" date="2023-02" db="EMBL/GenBank/DDBJ databases">
        <authorList>
            <person name="Sun Q."/>
            <person name="Mori K."/>
        </authorList>
    </citation>
    <scope>NUCLEOTIDE SEQUENCE</scope>
    <source>
        <strain evidence="3">NBRC 112290</strain>
    </source>
</reference>
<organism evidence="3 4">
    <name type="scientific">Litorihabitans aurantiacus</name>
    <dbReference type="NCBI Taxonomy" id="1930061"/>
    <lineage>
        <taxon>Bacteria</taxon>
        <taxon>Bacillati</taxon>
        <taxon>Actinomycetota</taxon>
        <taxon>Actinomycetes</taxon>
        <taxon>Micrococcales</taxon>
        <taxon>Beutenbergiaceae</taxon>
        <taxon>Litorihabitans</taxon>
    </lineage>
</organism>
<feature type="transmembrane region" description="Helical" evidence="2">
    <location>
        <begin position="46"/>
        <end position="72"/>
    </location>
</feature>
<reference evidence="3" key="1">
    <citation type="journal article" date="2014" name="Int. J. Syst. Evol. Microbiol.">
        <title>Complete genome sequence of Corynebacterium casei LMG S-19264T (=DSM 44701T), isolated from a smear-ripened cheese.</title>
        <authorList>
            <consortium name="US DOE Joint Genome Institute (JGI-PGF)"/>
            <person name="Walter F."/>
            <person name="Albersmeier A."/>
            <person name="Kalinowski J."/>
            <person name="Ruckert C."/>
        </authorList>
    </citation>
    <scope>NUCLEOTIDE SEQUENCE</scope>
    <source>
        <strain evidence="3">NBRC 112290</strain>
    </source>
</reference>
<feature type="transmembrane region" description="Helical" evidence="2">
    <location>
        <begin position="101"/>
        <end position="119"/>
    </location>
</feature>
<dbReference type="EMBL" id="BSUM01000001">
    <property type="protein sequence ID" value="GMA32533.1"/>
    <property type="molecule type" value="Genomic_DNA"/>
</dbReference>
<dbReference type="AlphaFoldDB" id="A0AA37XFN7"/>
<feature type="compositionally biased region" description="Basic and acidic residues" evidence="1">
    <location>
        <begin position="133"/>
        <end position="146"/>
    </location>
</feature>
<evidence type="ECO:0008006" key="5">
    <source>
        <dbReference type="Google" id="ProtNLM"/>
    </source>
</evidence>
<protein>
    <recommendedName>
        <fullName evidence="5">DUF898 family protein</fullName>
    </recommendedName>
</protein>
<keyword evidence="4" id="KW-1185">Reference proteome</keyword>
<gene>
    <name evidence="3" type="ORF">GCM10025875_25250</name>
</gene>
<proteinExistence type="predicted"/>
<evidence type="ECO:0000313" key="4">
    <source>
        <dbReference type="Proteomes" id="UP001157161"/>
    </source>
</evidence>
<keyword evidence="2" id="KW-1133">Transmembrane helix</keyword>
<evidence type="ECO:0000256" key="2">
    <source>
        <dbReference type="SAM" id="Phobius"/>
    </source>
</evidence>
<accession>A0AA37XFN7</accession>
<comment type="caution">
    <text evidence="3">The sequence shown here is derived from an EMBL/GenBank/DDBJ whole genome shotgun (WGS) entry which is preliminary data.</text>
</comment>
<dbReference type="InterPro" id="IPR010295">
    <property type="entry name" value="DUF898"/>
</dbReference>
<name>A0AA37XFN7_9MICO</name>
<dbReference type="Pfam" id="PF05987">
    <property type="entry name" value="DUF898"/>
    <property type="match status" value="1"/>
</dbReference>
<dbReference type="Proteomes" id="UP001157161">
    <property type="component" value="Unassembled WGS sequence"/>
</dbReference>
<evidence type="ECO:0000313" key="3">
    <source>
        <dbReference type="EMBL" id="GMA32533.1"/>
    </source>
</evidence>
<sequence length="237" mass="25454">MTSPVPHSAPVTPAPVTPAPVTSGHQTIQIPLGVPMYRFDGGAATYFGASLAAALATILTLGICLPWAVVILQRWHTKHTFLDGRRLRFTGTAPSLFGQWIKWWLLTLITIGIYSFWVYPRMTAWVVQHQEFDRSADRSRAHERHSSARWAAAGEHGPVGSTAAGPARPAPPAHPTEHPAPSPCGRVGSRGAPPRPCRHRRSKHSPPTSQVPVPHGEATLESSATPSPADAGGARPR</sequence>
<feature type="compositionally biased region" description="Pro residues" evidence="1">
    <location>
        <begin position="168"/>
        <end position="182"/>
    </location>
</feature>
<evidence type="ECO:0000256" key="1">
    <source>
        <dbReference type="SAM" id="MobiDB-lite"/>
    </source>
</evidence>